<dbReference type="Pfam" id="PF01408">
    <property type="entry name" value="GFO_IDH_MocA"/>
    <property type="match status" value="1"/>
</dbReference>
<dbReference type="GO" id="GO:0016491">
    <property type="term" value="F:oxidoreductase activity"/>
    <property type="evidence" value="ECO:0007669"/>
    <property type="project" value="UniProtKB-KW"/>
</dbReference>
<name>A0ABD6CDP8_9EURY</name>
<protein>
    <submittedName>
        <fullName evidence="3">Gfo/Idh/MocA family protein</fullName>
    </submittedName>
</protein>
<dbReference type="PANTHER" id="PTHR43818">
    <property type="entry name" value="BCDNA.GH03377"/>
    <property type="match status" value="1"/>
</dbReference>
<evidence type="ECO:0000256" key="1">
    <source>
        <dbReference type="ARBA" id="ARBA00023002"/>
    </source>
</evidence>
<accession>A0ABD6CDP8</accession>
<evidence type="ECO:0000313" key="4">
    <source>
        <dbReference type="Proteomes" id="UP001597119"/>
    </source>
</evidence>
<dbReference type="Proteomes" id="UP001597119">
    <property type="component" value="Unassembled WGS sequence"/>
</dbReference>
<dbReference type="InterPro" id="IPR000683">
    <property type="entry name" value="Gfo/Idh/MocA-like_OxRdtase_N"/>
</dbReference>
<dbReference type="InterPro" id="IPR050463">
    <property type="entry name" value="Gfo/Idh/MocA_oxidrdct_glycsds"/>
</dbReference>
<organism evidence="3 4">
    <name type="scientific">Halorientalis brevis</name>
    <dbReference type="NCBI Taxonomy" id="1126241"/>
    <lineage>
        <taxon>Archaea</taxon>
        <taxon>Methanobacteriati</taxon>
        <taxon>Methanobacteriota</taxon>
        <taxon>Stenosarchaea group</taxon>
        <taxon>Halobacteria</taxon>
        <taxon>Halobacteriales</taxon>
        <taxon>Haloarculaceae</taxon>
        <taxon>Halorientalis</taxon>
    </lineage>
</organism>
<dbReference type="InterPro" id="IPR036291">
    <property type="entry name" value="NAD(P)-bd_dom_sf"/>
</dbReference>
<keyword evidence="4" id="KW-1185">Reference proteome</keyword>
<gene>
    <name evidence="3" type="ORF">ACFR9U_15590</name>
</gene>
<keyword evidence="1" id="KW-0560">Oxidoreductase</keyword>
<dbReference type="SUPFAM" id="SSF51735">
    <property type="entry name" value="NAD(P)-binding Rossmann-fold domains"/>
    <property type="match status" value="1"/>
</dbReference>
<dbReference type="AlphaFoldDB" id="A0ABD6CDP8"/>
<dbReference type="PANTHER" id="PTHR43818:SF11">
    <property type="entry name" value="BCDNA.GH03377"/>
    <property type="match status" value="1"/>
</dbReference>
<dbReference type="EMBL" id="JBHUDJ010000011">
    <property type="protein sequence ID" value="MFD1588405.1"/>
    <property type="molecule type" value="Genomic_DNA"/>
</dbReference>
<reference evidence="3 4" key="1">
    <citation type="journal article" date="2019" name="Int. J. Syst. Evol. Microbiol.">
        <title>The Global Catalogue of Microorganisms (GCM) 10K type strain sequencing project: providing services to taxonomists for standard genome sequencing and annotation.</title>
        <authorList>
            <consortium name="The Broad Institute Genomics Platform"/>
            <consortium name="The Broad Institute Genome Sequencing Center for Infectious Disease"/>
            <person name="Wu L."/>
            <person name="Ma J."/>
        </authorList>
    </citation>
    <scope>NUCLEOTIDE SEQUENCE [LARGE SCALE GENOMIC DNA]</scope>
    <source>
        <strain evidence="3 4">CGMCC 1.12125</strain>
    </source>
</reference>
<dbReference type="SUPFAM" id="SSF55347">
    <property type="entry name" value="Glyceraldehyde-3-phosphate dehydrogenase-like, C-terminal domain"/>
    <property type="match status" value="1"/>
</dbReference>
<feature type="domain" description="Gfo/Idh/MocA-like oxidoreductase N-terminal" evidence="2">
    <location>
        <begin position="3"/>
        <end position="120"/>
    </location>
</feature>
<evidence type="ECO:0000259" key="2">
    <source>
        <dbReference type="Pfam" id="PF01408"/>
    </source>
</evidence>
<dbReference type="RefSeq" id="WP_247381374.1">
    <property type="nucleotide sequence ID" value="NZ_JALLGV010000010.1"/>
</dbReference>
<evidence type="ECO:0000313" key="3">
    <source>
        <dbReference type="EMBL" id="MFD1588405.1"/>
    </source>
</evidence>
<proteinExistence type="predicted"/>
<sequence>MALRTAVVGGGTISGRHLDGLSDCPYTDLVGICDVDADRARSVASEYGIANYTDMQELLDDANLDWVHICTPVATHLDLATMAIEAGVPVLIQKPVTETVEEYERLKATAEKHDVPVSVVHNHDFDPAMRKLTAAIEDGAVGDVRSVEVRYAGQTYPDDVRRGEWAFQLPGGEFEEGIPHPLYLLLRVGGYPRDLDDVQVSTHLVREYDRPFTYDGTKVQYVSDSDVLCSTTLLPGDVPDKGVHVHGDDGVLIADLVSQTLVRLDRDYQASAINRALSNVKRAADRLLGNVDNLRAFVRDKRSDEWDVKTEMNSHYYQFEADALALEGRGERPVPLEEAGWTIRLMEAIREAAADQAAVTQDASVTR</sequence>
<dbReference type="Gene3D" id="3.40.50.720">
    <property type="entry name" value="NAD(P)-binding Rossmann-like Domain"/>
    <property type="match status" value="1"/>
</dbReference>
<comment type="caution">
    <text evidence="3">The sequence shown here is derived from an EMBL/GenBank/DDBJ whole genome shotgun (WGS) entry which is preliminary data.</text>
</comment>
<dbReference type="Gene3D" id="3.30.360.10">
    <property type="entry name" value="Dihydrodipicolinate Reductase, domain 2"/>
    <property type="match status" value="1"/>
</dbReference>